<dbReference type="RefSeq" id="YP_010090792.1">
    <property type="nucleotide sequence ID" value="NC_055721.1"/>
</dbReference>
<sequence length="163" mass="18663">MSALVKYDIKFKRFVNGVWDEKFRITTVTAENQYQAVWHLGTYNDDPNIEDVIVMVSSENGNPNHFAKGAKFITNGGEEITIEGITGTGTSYETAYDQHGHHRYSRRDVGRATGSSGNDPYNVNMGVFWMRYDIDDPYDYIMQRKYSDNYISVQSNETVKTCL</sequence>
<dbReference type="EMBL" id="LC371242">
    <property type="protein sequence ID" value="BBC78145.1"/>
    <property type="molecule type" value="Genomic_DNA"/>
</dbReference>
<protein>
    <submittedName>
        <fullName evidence="1">Uncharacterized protein</fullName>
    </submittedName>
</protein>
<keyword evidence="2" id="KW-1185">Reference proteome</keyword>
<name>A0A2Z5ZCF0_9CAUD</name>
<dbReference type="GeneID" id="65108284"/>
<dbReference type="Proteomes" id="UP000250157">
    <property type="component" value="Segment"/>
</dbReference>
<proteinExistence type="predicted"/>
<reference evidence="1 2" key="1">
    <citation type="submission" date="2018-02" db="EMBL/GenBank/DDBJ databases">
        <title>Full genome sequencing of a novel polyvalent bacteriophage as one of T4-Family member.</title>
        <authorList>
            <person name="Kawasaki T."/>
            <person name="Saad A.M."/>
            <person name="Yamada T."/>
        </authorList>
    </citation>
    <scope>NUCLEOTIDE SEQUENCE [LARGE SCALE GENOMIC DNA]</scope>
    <source>
        <strain evidence="1 2">EcS1</strain>
    </source>
</reference>
<evidence type="ECO:0000313" key="2">
    <source>
        <dbReference type="Proteomes" id="UP000250157"/>
    </source>
</evidence>
<dbReference type="KEGG" id="vg:65108284"/>
<accession>A0A2Z5ZCF0</accession>
<evidence type="ECO:0000313" key="1">
    <source>
        <dbReference type="EMBL" id="BBC78145.1"/>
    </source>
</evidence>
<organism evidence="1 2">
    <name type="scientific">Escherichia phage EcS1</name>
    <dbReference type="NCBI Taxonomy" id="2083276"/>
    <lineage>
        <taxon>Viruses</taxon>
        <taxon>Duplodnaviria</taxon>
        <taxon>Heunggongvirae</taxon>
        <taxon>Uroviricota</taxon>
        <taxon>Caudoviricetes</taxon>
        <taxon>Pantevenvirales</taxon>
        <taxon>Straboviridae</taxon>
        <taxon>Tevenvirinae</taxon>
        <taxon>Kagamiyamavirus</taxon>
        <taxon>Kagamiyamavirus ecs1</taxon>
    </lineage>
</organism>